<dbReference type="Pfam" id="PF00210">
    <property type="entry name" value="Ferritin"/>
    <property type="match status" value="1"/>
</dbReference>
<keyword evidence="4" id="KW-1185">Reference proteome</keyword>
<proteinExistence type="predicted"/>
<dbReference type="InterPro" id="IPR012347">
    <property type="entry name" value="Ferritin-like"/>
</dbReference>
<dbReference type="InterPro" id="IPR009078">
    <property type="entry name" value="Ferritin-like_SF"/>
</dbReference>
<dbReference type="PROSITE" id="PS50905">
    <property type="entry name" value="FERRITIN_LIKE"/>
    <property type="match status" value="1"/>
</dbReference>
<reference evidence="4" key="1">
    <citation type="journal article" date="2024" name="FEMS Microbiol. Lett.">
        <title>Genomic insights into Spiroplasma endosymbionts that induce male-killing and protective phenotypes in the pea aphid.</title>
        <authorList>
            <person name="Arai H."/>
            <person name="Legeai F."/>
            <person name="Kageyama D."/>
            <person name="Sugio A."/>
            <person name="Simon J.C."/>
        </authorList>
    </citation>
    <scope>NUCLEOTIDE SEQUENCE [LARGE SCALE GENOMIC DNA]</scope>
    <source>
        <strain evidence="4">sAp269</strain>
    </source>
</reference>
<accession>A0ABM8JN29</accession>
<feature type="domain" description="Ferritin-like diiron" evidence="2">
    <location>
        <begin position="1"/>
        <end position="144"/>
    </location>
</feature>
<name>A0ABM8JN29_9MOLU</name>
<dbReference type="EMBL" id="AP028955">
    <property type="protein sequence ID" value="BET37541.1"/>
    <property type="molecule type" value="Genomic_DNA"/>
</dbReference>
<dbReference type="SUPFAM" id="SSF47240">
    <property type="entry name" value="Ferritin-like"/>
    <property type="match status" value="1"/>
</dbReference>
<gene>
    <name evidence="3" type="ORF">SAP269_01300</name>
</gene>
<dbReference type="Gene3D" id="1.20.1260.10">
    <property type="match status" value="1"/>
</dbReference>
<evidence type="ECO:0000259" key="2">
    <source>
        <dbReference type="PROSITE" id="PS50905"/>
    </source>
</evidence>
<organism evidence="3 4">
    <name type="scientific">Spiroplasma ixodetis</name>
    <dbReference type="NCBI Taxonomy" id="2141"/>
    <lineage>
        <taxon>Bacteria</taxon>
        <taxon>Bacillati</taxon>
        <taxon>Mycoplasmatota</taxon>
        <taxon>Mollicutes</taxon>
        <taxon>Entomoplasmatales</taxon>
        <taxon>Spiroplasmataceae</taxon>
        <taxon>Spiroplasma</taxon>
    </lineage>
</organism>
<evidence type="ECO:0000256" key="1">
    <source>
        <dbReference type="SAM" id="Coils"/>
    </source>
</evidence>
<dbReference type="InterPro" id="IPR009040">
    <property type="entry name" value="Ferritin-like_diiron"/>
</dbReference>
<protein>
    <recommendedName>
        <fullName evidence="2">Ferritin-like diiron domain-containing protein</fullName>
    </recommendedName>
</protein>
<evidence type="ECO:0000313" key="4">
    <source>
        <dbReference type="Proteomes" id="UP001473424"/>
    </source>
</evidence>
<evidence type="ECO:0000313" key="3">
    <source>
        <dbReference type="EMBL" id="BET37541.1"/>
    </source>
</evidence>
<dbReference type="RefSeq" id="WP_353306397.1">
    <property type="nucleotide sequence ID" value="NZ_AP028955.1"/>
</dbReference>
<dbReference type="InterPro" id="IPR008331">
    <property type="entry name" value="Ferritin_DPS_dom"/>
</dbReference>
<feature type="coiled-coil region" evidence="1">
    <location>
        <begin position="82"/>
        <end position="117"/>
    </location>
</feature>
<sequence length="173" mass="20495">MIKKINNELNDYISEHLKYQMLSFKLSNDANQKGYPGFARFFQVEATDAVVHIRKICNYLMDQDAQVEIKDIKVPTFTTKNIEEALKKLKSTKEELLDFTNKLVKSARENNDNLTAKFYDWFLIDFYEEIAYEKDLLDWIAMSNSNLYKIDKRLLKTEEPDTLKVIIPFYEPE</sequence>
<dbReference type="Proteomes" id="UP001473424">
    <property type="component" value="Chromosome"/>
</dbReference>
<keyword evidence="1" id="KW-0175">Coiled coil</keyword>